<gene>
    <name evidence="3" type="ORF">GLW01_00565</name>
</gene>
<dbReference type="InterPro" id="IPR051783">
    <property type="entry name" value="NAD(P)-dependent_oxidoreduct"/>
</dbReference>
<organism evidence="3 4">
    <name type="scientific">Vreelandella halophila</name>
    <dbReference type="NCBI Taxonomy" id="86177"/>
    <lineage>
        <taxon>Bacteria</taxon>
        <taxon>Pseudomonadati</taxon>
        <taxon>Pseudomonadota</taxon>
        <taxon>Gammaproteobacteria</taxon>
        <taxon>Oceanospirillales</taxon>
        <taxon>Halomonadaceae</taxon>
        <taxon>Vreelandella</taxon>
    </lineage>
</organism>
<dbReference type="SUPFAM" id="SSF51735">
    <property type="entry name" value="NAD(P)-binding Rossmann-fold domains"/>
    <property type="match status" value="1"/>
</dbReference>
<dbReference type="RefSeq" id="WP_160897754.1">
    <property type="nucleotide sequence ID" value="NZ_WMEX01000001.1"/>
</dbReference>
<evidence type="ECO:0000256" key="1">
    <source>
        <dbReference type="ARBA" id="ARBA00006484"/>
    </source>
</evidence>
<protein>
    <submittedName>
        <fullName evidence="3">NAD-dependent epimerase/dehydratase family protein</fullName>
    </submittedName>
</protein>
<dbReference type="EMBL" id="WMEX01000001">
    <property type="protein sequence ID" value="MYL25277.1"/>
    <property type="molecule type" value="Genomic_DNA"/>
</dbReference>
<comment type="caution">
    <text evidence="3">The sequence shown here is derived from an EMBL/GenBank/DDBJ whole genome shotgun (WGS) entry which is preliminary data.</text>
</comment>
<dbReference type="InterPro" id="IPR001509">
    <property type="entry name" value="Epimerase_deHydtase"/>
</dbReference>
<feature type="domain" description="Ketoreductase" evidence="2">
    <location>
        <begin position="8"/>
        <end position="145"/>
    </location>
</feature>
<keyword evidence="4" id="KW-1185">Reference proteome</keyword>
<dbReference type="Proteomes" id="UP000460751">
    <property type="component" value="Unassembled WGS sequence"/>
</dbReference>
<dbReference type="Pfam" id="PF01370">
    <property type="entry name" value="Epimerase"/>
    <property type="match status" value="1"/>
</dbReference>
<dbReference type="InterPro" id="IPR057326">
    <property type="entry name" value="KR_dom"/>
</dbReference>
<dbReference type="InterPro" id="IPR036291">
    <property type="entry name" value="NAD(P)-bd_dom_sf"/>
</dbReference>
<dbReference type="GO" id="GO:0005737">
    <property type="term" value="C:cytoplasm"/>
    <property type="evidence" value="ECO:0007669"/>
    <property type="project" value="TreeGrafter"/>
</dbReference>
<name>A0A9X4Y830_9GAMM</name>
<reference evidence="3 4" key="1">
    <citation type="submission" date="2019-11" db="EMBL/GenBank/DDBJ databases">
        <title>Genome sequences of 17 halophilic strains isolated from different environments.</title>
        <authorList>
            <person name="Furrow R.E."/>
        </authorList>
    </citation>
    <scope>NUCLEOTIDE SEQUENCE [LARGE SCALE GENOMIC DNA]</scope>
    <source>
        <strain evidence="3 4">22507_15_FS</strain>
    </source>
</reference>
<sequence>MTAAPQQQQILVTGATGFVGRQVTPALSRVASVTAAVRSPGPRIKGAQTVAVGPVDGKTDWQPALAGVEAVVHLAARAHVMKDEAQDPLSEFRRTNTEGTRHLAEQAASAGVRRFIFISSIKVNGESTAPGRPFTAHDIPAPQDPYGQSKAEAEQALRAVAASTGMEVVIIRPPLIHGPGVKGNFAVMLNWLRRGIPLPLGRTDNARSLLAVDNLVDLITTCLNHPDAANQTFLASDGEDVSTTQLLRRMAAALGKPARLLPVPPPLMKFGARMIGREPVYQRLFGSLQLDIRHTRETLGWAPPLTMDEGLRQTANALRKH</sequence>
<dbReference type="PANTHER" id="PTHR48079">
    <property type="entry name" value="PROTEIN YEEZ"/>
    <property type="match status" value="1"/>
</dbReference>
<evidence type="ECO:0000259" key="2">
    <source>
        <dbReference type="SMART" id="SM00822"/>
    </source>
</evidence>
<dbReference type="SMART" id="SM00822">
    <property type="entry name" value="PKS_KR"/>
    <property type="match status" value="1"/>
</dbReference>
<dbReference type="CDD" id="cd05232">
    <property type="entry name" value="UDP_G4E_4_SDR_e"/>
    <property type="match status" value="1"/>
</dbReference>
<dbReference type="GO" id="GO:0004029">
    <property type="term" value="F:aldehyde dehydrogenase (NAD+) activity"/>
    <property type="evidence" value="ECO:0007669"/>
    <property type="project" value="TreeGrafter"/>
</dbReference>
<evidence type="ECO:0000313" key="3">
    <source>
        <dbReference type="EMBL" id="MYL25277.1"/>
    </source>
</evidence>
<comment type="similarity">
    <text evidence="1">Belongs to the short-chain dehydrogenases/reductases (SDR) family.</text>
</comment>
<dbReference type="Gene3D" id="3.40.50.720">
    <property type="entry name" value="NAD(P)-binding Rossmann-like Domain"/>
    <property type="match status" value="1"/>
</dbReference>
<dbReference type="PANTHER" id="PTHR48079:SF6">
    <property type="entry name" value="NAD(P)-BINDING DOMAIN-CONTAINING PROTEIN-RELATED"/>
    <property type="match status" value="1"/>
</dbReference>
<evidence type="ECO:0000313" key="4">
    <source>
        <dbReference type="Proteomes" id="UP000460751"/>
    </source>
</evidence>
<dbReference type="AlphaFoldDB" id="A0A9X4Y830"/>
<proteinExistence type="inferred from homology"/>
<accession>A0A9X4Y830</accession>
<dbReference type="OrthoDB" id="9803010at2"/>